<dbReference type="EMBL" id="CM046396">
    <property type="protein sequence ID" value="KAI8538386.1"/>
    <property type="molecule type" value="Genomic_DNA"/>
</dbReference>
<organism evidence="1 2">
    <name type="scientific">Rhododendron molle</name>
    <name type="common">Chinese azalea</name>
    <name type="synonym">Azalea mollis</name>
    <dbReference type="NCBI Taxonomy" id="49168"/>
    <lineage>
        <taxon>Eukaryota</taxon>
        <taxon>Viridiplantae</taxon>
        <taxon>Streptophyta</taxon>
        <taxon>Embryophyta</taxon>
        <taxon>Tracheophyta</taxon>
        <taxon>Spermatophyta</taxon>
        <taxon>Magnoliopsida</taxon>
        <taxon>eudicotyledons</taxon>
        <taxon>Gunneridae</taxon>
        <taxon>Pentapetalae</taxon>
        <taxon>asterids</taxon>
        <taxon>Ericales</taxon>
        <taxon>Ericaceae</taxon>
        <taxon>Ericoideae</taxon>
        <taxon>Rhodoreae</taxon>
        <taxon>Rhododendron</taxon>
    </lineage>
</organism>
<gene>
    <name evidence="1" type="ORF">RHMOL_Rhmol09G0099000</name>
</gene>
<sequence length="55" mass="6464">MGMPQWFGRNNRLRTFWYCVLVVAVALEAFVREYERRLLQAFDARWGGRGVAMAP</sequence>
<accession>A0ACC0MCU8</accession>
<protein>
    <submittedName>
        <fullName evidence="1">Uncharacterized protein</fullName>
    </submittedName>
</protein>
<name>A0ACC0MCU8_RHOML</name>
<dbReference type="Proteomes" id="UP001062846">
    <property type="component" value="Chromosome 9"/>
</dbReference>
<keyword evidence="2" id="KW-1185">Reference proteome</keyword>
<reference evidence="1" key="1">
    <citation type="submission" date="2022-02" db="EMBL/GenBank/DDBJ databases">
        <title>Plant Genome Project.</title>
        <authorList>
            <person name="Zhang R.-G."/>
        </authorList>
    </citation>
    <scope>NUCLEOTIDE SEQUENCE</scope>
    <source>
        <strain evidence="1">AT1</strain>
    </source>
</reference>
<proteinExistence type="predicted"/>
<comment type="caution">
    <text evidence="1">The sequence shown here is derived from an EMBL/GenBank/DDBJ whole genome shotgun (WGS) entry which is preliminary data.</text>
</comment>
<evidence type="ECO:0000313" key="2">
    <source>
        <dbReference type="Proteomes" id="UP001062846"/>
    </source>
</evidence>
<evidence type="ECO:0000313" key="1">
    <source>
        <dbReference type="EMBL" id="KAI8538386.1"/>
    </source>
</evidence>